<dbReference type="InterPro" id="IPR050090">
    <property type="entry name" value="Tyrosine_recombinase_XerCD"/>
</dbReference>
<dbReference type="EMBL" id="BAABAJ010000008">
    <property type="protein sequence ID" value="GAA3918375.1"/>
    <property type="molecule type" value="Genomic_DNA"/>
</dbReference>
<evidence type="ECO:0000256" key="2">
    <source>
        <dbReference type="ARBA" id="ARBA00023125"/>
    </source>
</evidence>
<evidence type="ECO:0000313" key="7">
    <source>
        <dbReference type="Proteomes" id="UP001501000"/>
    </source>
</evidence>
<gene>
    <name evidence="6" type="ORF">GCM10022244_29520</name>
</gene>
<accession>A0ABP7MBG7</accession>
<dbReference type="PANTHER" id="PTHR30349">
    <property type="entry name" value="PHAGE INTEGRASE-RELATED"/>
    <property type="match status" value="1"/>
</dbReference>
<sequence length="337" mass="36378">MLVDHLRWLRFAGLDTGVVSLEDLRHYMAALGADYLGPFSLPWREGKSPYGHSALKTAAACLKGFYLRLGTHGVNLSLAEALRATRLPTRADRRRAMLGHVLHSMPREPPGSGGADPPASEDAAGRRPGGVDGALSSARDRMVVTWLADGGFRIGELCGLRLVDLHLREQAACGQCRGPHVHICHREDNANRARVKTKTPWTSQDGTVCGGTVRRASPAMIHTYFEYVTTQYPAQALHGMLLVGLHGSSRGQPWTTAASRGMLRRAAARGQIGRVVPHAFRHSFATAVLDAARGNAVIAREAGGWASAATVEQVYGHVDVHDPVFTAALEQVWGTRP</sequence>
<comment type="similarity">
    <text evidence="1">Belongs to the 'phage' integrase family.</text>
</comment>
<dbReference type="InterPro" id="IPR002104">
    <property type="entry name" value="Integrase_catalytic"/>
</dbReference>
<dbReference type="SUPFAM" id="SSF56349">
    <property type="entry name" value="DNA breaking-rejoining enzymes"/>
    <property type="match status" value="1"/>
</dbReference>
<evidence type="ECO:0000256" key="3">
    <source>
        <dbReference type="ARBA" id="ARBA00023172"/>
    </source>
</evidence>
<dbReference type="RefSeq" id="WP_345282650.1">
    <property type="nucleotide sequence ID" value="NZ_BAABAJ010000008.1"/>
</dbReference>
<dbReference type="Proteomes" id="UP001501000">
    <property type="component" value="Unassembled WGS sequence"/>
</dbReference>
<dbReference type="InterPro" id="IPR013762">
    <property type="entry name" value="Integrase-like_cat_sf"/>
</dbReference>
<feature type="region of interest" description="Disordered" evidence="4">
    <location>
        <begin position="102"/>
        <end position="134"/>
    </location>
</feature>
<keyword evidence="2" id="KW-0238">DNA-binding</keyword>
<dbReference type="Gene3D" id="1.10.443.10">
    <property type="entry name" value="Intergrase catalytic core"/>
    <property type="match status" value="1"/>
</dbReference>
<dbReference type="Pfam" id="PF00589">
    <property type="entry name" value="Phage_integrase"/>
    <property type="match status" value="1"/>
</dbReference>
<organism evidence="6 7">
    <name type="scientific">Streptomyces gulbargensis</name>
    <dbReference type="NCBI Taxonomy" id="364901"/>
    <lineage>
        <taxon>Bacteria</taxon>
        <taxon>Bacillati</taxon>
        <taxon>Actinomycetota</taxon>
        <taxon>Actinomycetes</taxon>
        <taxon>Kitasatosporales</taxon>
        <taxon>Streptomycetaceae</taxon>
        <taxon>Streptomyces</taxon>
    </lineage>
</organism>
<evidence type="ECO:0000256" key="1">
    <source>
        <dbReference type="ARBA" id="ARBA00008857"/>
    </source>
</evidence>
<reference evidence="7" key="1">
    <citation type="journal article" date="2019" name="Int. J. Syst. Evol. Microbiol.">
        <title>The Global Catalogue of Microorganisms (GCM) 10K type strain sequencing project: providing services to taxonomists for standard genome sequencing and annotation.</title>
        <authorList>
            <consortium name="The Broad Institute Genomics Platform"/>
            <consortium name="The Broad Institute Genome Sequencing Center for Infectious Disease"/>
            <person name="Wu L."/>
            <person name="Ma J."/>
        </authorList>
    </citation>
    <scope>NUCLEOTIDE SEQUENCE [LARGE SCALE GENOMIC DNA]</scope>
    <source>
        <strain evidence="7">JCM 16956</strain>
    </source>
</reference>
<name>A0ABP7MBG7_9ACTN</name>
<protein>
    <recommendedName>
        <fullName evidence="5">Tyr recombinase domain-containing protein</fullName>
    </recommendedName>
</protein>
<evidence type="ECO:0000256" key="4">
    <source>
        <dbReference type="SAM" id="MobiDB-lite"/>
    </source>
</evidence>
<comment type="caution">
    <text evidence="6">The sequence shown here is derived from an EMBL/GenBank/DDBJ whole genome shotgun (WGS) entry which is preliminary data.</text>
</comment>
<dbReference type="PROSITE" id="PS51898">
    <property type="entry name" value="TYR_RECOMBINASE"/>
    <property type="match status" value="1"/>
</dbReference>
<evidence type="ECO:0000313" key="6">
    <source>
        <dbReference type="EMBL" id="GAA3918375.1"/>
    </source>
</evidence>
<evidence type="ECO:0000259" key="5">
    <source>
        <dbReference type="PROSITE" id="PS51898"/>
    </source>
</evidence>
<dbReference type="InterPro" id="IPR011010">
    <property type="entry name" value="DNA_brk_join_enz"/>
</dbReference>
<proteinExistence type="inferred from homology"/>
<keyword evidence="3" id="KW-0233">DNA recombination</keyword>
<dbReference type="PANTHER" id="PTHR30349:SF41">
    <property type="entry name" value="INTEGRASE_RECOMBINASE PROTEIN MJ0367-RELATED"/>
    <property type="match status" value="1"/>
</dbReference>
<keyword evidence="7" id="KW-1185">Reference proteome</keyword>
<feature type="domain" description="Tyr recombinase" evidence="5">
    <location>
        <begin position="107"/>
        <end position="331"/>
    </location>
</feature>